<feature type="compositionally biased region" description="Acidic residues" evidence="1">
    <location>
        <begin position="397"/>
        <end position="411"/>
    </location>
</feature>
<reference evidence="3" key="1">
    <citation type="journal article" date="2014" name="Nat. Commun.">
        <title>Genomic adaptations of the halophilic Dead Sea filamentous fungus Eurotium rubrum.</title>
        <authorList>
            <person name="Kis-Papo T."/>
            <person name="Weig A.R."/>
            <person name="Riley R."/>
            <person name="Persoh D."/>
            <person name="Salamov A."/>
            <person name="Sun H."/>
            <person name="Lipzen A."/>
            <person name="Wasser S.P."/>
            <person name="Rambold G."/>
            <person name="Grigoriev I.V."/>
            <person name="Nevo E."/>
        </authorList>
    </citation>
    <scope>NUCLEOTIDE SEQUENCE [LARGE SCALE GENOMIC DNA]</scope>
    <source>
        <strain evidence="3">CBS 135680</strain>
    </source>
</reference>
<dbReference type="EMBL" id="KK088414">
    <property type="protein sequence ID" value="EYE97903.1"/>
    <property type="molecule type" value="Genomic_DNA"/>
</dbReference>
<dbReference type="Proteomes" id="UP000019804">
    <property type="component" value="Unassembled WGS sequence"/>
</dbReference>
<dbReference type="AlphaFoldDB" id="A0A017SLQ4"/>
<keyword evidence="3" id="KW-1185">Reference proteome</keyword>
<feature type="compositionally biased region" description="Polar residues" evidence="1">
    <location>
        <begin position="327"/>
        <end position="347"/>
    </location>
</feature>
<feature type="region of interest" description="Disordered" evidence="1">
    <location>
        <begin position="395"/>
        <end position="414"/>
    </location>
</feature>
<evidence type="ECO:0000313" key="2">
    <source>
        <dbReference type="EMBL" id="EYE97903.1"/>
    </source>
</evidence>
<dbReference type="RefSeq" id="XP_040641591.1">
    <property type="nucleotide sequence ID" value="XM_040786830.1"/>
</dbReference>
<sequence>MALEIDLGTTTLISSGSNLSLTQCATALILPPNDASDSINTIELKEQFERGTLWVDQAPELKVHICVGVEPDLARPASTFVSQIGEIFCHSKLWLDLGLNVLFKSCDHGDKSTTFQLSFGLRRTTKHPATKASRIRAKLRSTHDAIPPHGIPLARLSTIYISLEFTRHNEQVQRDITSSSVPGGSFTDLLEADISLERFKNDRTCALIFAKPFQGLEEFFQLPLPSPERCSQLPKSPKIDSENGFHTLFNVGFRNLIADNQRANKGAKASKSDDLKSLSTISPAIFSHGYREAMNQRSQFISSIASSIVSIIEVSKDPKLREKRNNLKSSRNPNSQTQLNPSIAGNTSTVRTALKQSLWRIAQKQLYKPGASKNLSPLEHASSSDKRYLTPEYTTLLDDEDDEDDNTDSNDSDYYLGTDIEELEFESLEESQERNTKDDEESILSITEDYTNLSIDMLGSTIDESENMDFDEPNLEDIRCVDQHAGFYVPAPAAGNYSNQVVQSDSEMLTSDCIEENMSSPPTAASTHMNKIAAEDFDDMLC</sequence>
<dbReference type="STRING" id="1388766.A0A017SLQ4"/>
<name>A0A017SLQ4_ASPRC</name>
<organism evidence="2 3">
    <name type="scientific">Aspergillus ruber (strain CBS 135680)</name>
    <dbReference type="NCBI Taxonomy" id="1388766"/>
    <lineage>
        <taxon>Eukaryota</taxon>
        <taxon>Fungi</taxon>
        <taxon>Dikarya</taxon>
        <taxon>Ascomycota</taxon>
        <taxon>Pezizomycotina</taxon>
        <taxon>Eurotiomycetes</taxon>
        <taxon>Eurotiomycetidae</taxon>
        <taxon>Eurotiales</taxon>
        <taxon>Aspergillaceae</taxon>
        <taxon>Aspergillus</taxon>
        <taxon>Aspergillus subgen. Aspergillus</taxon>
    </lineage>
</organism>
<gene>
    <name evidence="2" type="ORF">EURHEDRAFT_520874</name>
</gene>
<accession>A0A017SLQ4</accession>
<dbReference type="HOGENOM" id="CLU_491729_0_0_1"/>
<evidence type="ECO:0000313" key="3">
    <source>
        <dbReference type="Proteomes" id="UP000019804"/>
    </source>
</evidence>
<proteinExistence type="predicted"/>
<dbReference type="OrthoDB" id="4187154at2759"/>
<protein>
    <submittedName>
        <fullName evidence="2">Uncharacterized protein</fullName>
    </submittedName>
</protein>
<dbReference type="GeneID" id="63701954"/>
<evidence type="ECO:0000256" key="1">
    <source>
        <dbReference type="SAM" id="MobiDB-lite"/>
    </source>
</evidence>
<feature type="region of interest" description="Disordered" evidence="1">
    <location>
        <begin position="320"/>
        <end position="347"/>
    </location>
</feature>